<keyword evidence="2" id="KW-1185">Reference proteome</keyword>
<protein>
    <recommendedName>
        <fullName evidence="3">HEAT repeat protein</fullName>
    </recommendedName>
</protein>
<dbReference type="InterPro" id="IPR016024">
    <property type="entry name" value="ARM-type_fold"/>
</dbReference>
<evidence type="ECO:0000313" key="1">
    <source>
        <dbReference type="EMBL" id="PWK33969.1"/>
    </source>
</evidence>
<organism evidence="1 2">
    <name type="scientific">Cupriavidus plantarum</name>
    <dbReference type="NCBI Taxonomy" id="942865"/>
    <lineage>
        <taxon>Bacteria</taxon>
        <taxon>Pseudomonadati</taxon>
        <taxon>Pseudomonadota</taxon>
        <taxon>Betaproteobacteria</taxon>
        <taxon>Burkholderiales</taxon>
        <taxon>Burkholderiaceae</taxon>
        <taxon>Cupriavidus</taxon>
    </lineage>
</organism>
<gene>
    <name evidence="1" type="ORF">C7419_103288</name>
</gene>
<dbReference type="Gene3D" id="1.25.10.10">
    <property type="entry name" value="Leucine-rich Repeat Variant"/>
    <property type="match status" value="1"/>
</dbReference>
<dbReference type="EMBL" id="QGGT01000003">
    <property type="protein sequence ID" value="PWK33969.1"/>
    <property type="molecule type" value="Genomic_DNA"/>
</dbReference>
<sequence length="71" mass="7607">MPGWLRREPSLLAFPLSNVRKEAALALGELAEARDTAILAVLEAALADGDPEVRKSARIAIAQIRERVSAA</sequence>
<comment type="caution">
    <text evidence="1">The sequence shown here is derived from an EMBL/GenBank/DDBJ whole genome shotgun (WGS) entry which is preliminary data.</text>
</comment>
<dbReference type="Pfam" id="PF13646">
    <property type="entry name" value="HEAT_2"/>
    <property type="match status" value="1"/>
</dbReference>
<reference evidence="1 2" key="1">
    <citation type="submission" date="2018-05" db="EMBL/GenBank/DDBJ databases">
        <title>Genomic Encyclopedia of Type Strains, Phase IV (KMG-V): Genome sequencing to study the core and pangenomes of soil and plant-associated prokaryotes.</title>
        <authorList>
            <person name="Whitman W."/>
        </authorList>
    </citation>
    <scope>NUCLEOTIDE SEQUENCE [LARGE SCALE GENOMIC DNA]</scope>
    <source>
        <strain evidence="1 2">SLV-132</strain>
    </source>
</reference>
<evidence type="ECO:0008006" key="3">
    <source>
        <dbReference type="Google" id="ProtNLM"/>
    </source>
</evidence>
<proteinExistence type="predicted"/>
<dbReference type="Proteomes" id="UP000245754">
    <property type="component" value="Unassembled WGS sequence"/>
</dbReference>
<dbReference type="SUPFAM" id="SSF48371">
    <property type="entry name" value="ARM repeat"/>
    <property type="match status" value="1"/>
</dbReference>
<name>A0A316EQU7_9BURK</name>
<evidence type="ECO:0000313" key="2">
    <source>
        <dbReference type="Proteomes" id="UP000245754"/>
    </source>
</evidence>
<dbReference type="AlphaFoldDB" id="A0A316EQU7"/>
<accession>A0A316EQU7</accession>
<dbReference type="InterPro" id="IPR011989">
    <property type="entry name" value="ARM-like"/>
</dbReference>